<evidence type="ECO:0000256" key="1">
    <source>
        <dbReference type="ARBA" id="ARBA00009690"/>
    </source>
</evidence>
<dbReference type="InterPro" id="IPR036525">
    <property type="entry name" value="Tubulin/FtsZ_GTPase_sf"/>
</dbReference>
<dbReference type="InterPro" id="IPR018316">
    <property type="entry name" value="Tubulin/FtsZ_2-layer-sand-dom"/>
</dbReference>
<dbReference type="InterPro" id="IPR000158">
    <property type="entry name" value="Cell_div_FtsZ"/>
</dbReference>
<dbReference type="PRINTS" id="PR00423">
    <property type="entry name" value="CELLDVISFTSZ"/>
</dbReference>
<feature type="domain" description="Tubulin/FtsZ GTPase" evidence="5">
    <location>
        <begin position="15"/>
        <end position="207"/>
    </location>
</feature>
<dbReference type="NCBIfam" id="TIGR00065">
    <property type="entry name" value="ftsZ"/>
    <property type="match status" value="1"/>
</dbReference>
<protein>
    <recommendedName>
        <fullName evidence="8">Tubulin/FtsZ GTPase domain-containing protein</fullName>
    </recommendedName>
</protein>
<dbReference type="EMBL" id="UINC01001649">
    <property type="protein sequence ID" value="SUZ85766.1"/>
    <property type="molecule type" value="Genomic_DNA"/>
</dbReference>
<dbReference type="FunFam" id="3.40.50.1440:FF:000001">
    <property type="entry name" value="Cell division protein FtsZ"/>
    <property type="match status" value="1"/>
</dbReference>
<dbReference type="PANTHER" id="PTHR30314:SF3">
    <property type="entry name" value="MITOCHONDRIAL DIVISION PROTEIN FSZA"/>
    <property type="match status" value="1"/>
</dbReference>
<dbReference type="SUPFAM" id="SSF55307">
    <property type="entry name" value="Tubulin C-terminal domain-like"/>
    <property type="match status" value="1"/>
</dbReference>
<keyword evidence="3" id="KW-0342">GTP-binding</keyword>
<evidence type="ECO:0000259" key="6">
    <source>
        <dbReference type="SMART" id="SM00865"/>
    </source>
</evidence>
<dbReference type="GO" id="GO:0005525">
    <property type="term" value="F:GTP binding"/>
    <property type="evidence" value="ECO:0007669"/>
    <property type="project" value="UniProtKB-KW"/>
</dbReference>
<name>A0A381R228_9ZZZZ</name>
<reference evidence="7" key="1">
    <citation type="submission" date="2018-05" db="EMBL/GenBank/DDBJ databases">
        <authorList>
            <person name="Lanie J.A."/>
            <person name="Ng W.-L."/>
            <person name="Kazmierczak K.M."/>
            <person name="Andrzejewski T.M."/>
            <person name="Davidsen T.M."/>
            <person name="Wayne K.J."/>
            <person name="Tettelin H."/>
            <person name="Glass J.I."/>
            <person name="Rusch D."/>
            <person name="Podicherti R."/>
            <person name="Tsui H.-C.T."/>
            <person name="Winkler M.E."/>
        </authorList>
    </citation>
    <scope>NUCLEOTIDE SEQUENCE</scope>
</reference>
<dbReference type="PROSITE" id="PS01135">
    <property type="entry name" value="FTSZ_2"/>
    <property type="match status" value="1"/>
</dbReference>
<keyword evidence="2" id="KW-0547">Nucleotide-binding</keyword>
<evidence type="ECO:0000256" key="2">
    <source>
        <dbReference type="ARBA" id="ARBA00022741"/>
    </source>
</evidence>
<dbReference type="InterPro" id="IPR024757">
    <property type="entry name" value="FtsZ_C"/>
</dbReference>
<evidence type="ECO:0000256" key="4">
    <source>
        <dbReference type="SAM" id="MobiDB-lite"/>
    </source>
</evidence>
<dbReference type="PANTHER" id="PTHR30314">
    <property type="entry name" value="CELL DIVISION PROTEIN FTSZ-RELATED"/>
    <property type="match status" value="1"/>
</dbReference>
<dbReference type="HAMAP" id="MF_00909">
    <property type="entry name" value="FtsZ"/>
    <property type="match status" value="1"/>
</dbReference>
<organism evidence="7">
    <name type="scientific">marine metagenome</name>
    <dbReference type="NCBI Taxonomy" id="408172"/>
    <lineage>
        <taxon>unclassified sequences</taxon>
        <taxon>metagenomes</taxon>
        <taxon>ecological metagenomes</taxon>
    </lineage>
</organism>
<dbReference type="InterPro" id="IPR045061">
    <property type="entry name" value="FtsZ/CetZ"/>
</dbReference>
<dbReference type="GO" id="GO:0005737">
    <property type="term" value="C:cytoplasm"/>
    <property type="evidence" value="ECO:0007669"/>
    <property type="project" value="TreeGrafter"/>
</dbReference>
<dbReference type="GO" id="GO:0051301">
    <property type="term" value="P:cell division"/>
    <property type="evidence" value="ECO:0007669"/>
    <property type="project" value="TreeGrafter"/>
</dbReference>
<dbReference type="InterPro" id="IPR003008">
    <property type="entry name" value="Tubulin_FtsZ_GTPase"/>
</dbReference>
<dbReference type="PROSITE" id="PS01134">
    <property type="entry name" value="FTSZ_1"/>
    <property type="match status" value="1"/>
</dbReference>
<evidence type="ECO:0008006" key="8">
    <source>
        <dbReference type="Google" id="ProtNLM"/>
    </source>
</evidence>
<dbReference type="Gene3D" id="3.30.1330.20">
    <property type="entry name" value="Tubulin/FtsZ, C-terminal domain"/>
    <property type="match status" value="1"/>
</dbReference>
<dbReference type="InterPro" id="IPR008280">
    <property type="entry name" value="Tub_FtsZ_C"/>
</dbReference>
<dbReference type="CDD" id="cd02201">
    <property type="entry name" value="FtsZ_type1"/>
    <property type="match status" value="1"/>
</dbReference>
<proteinExistence type="inferred from homology"/>
<dbReference type="AlphaFoldDB" id="A0A381R228"/>
<gene>
    <name evidence="7" type="ORF">METZ01_LOCUS38620</name>
</gene>
<feature type="compositionally biased region" description="Basic and acidic residues" evidence="4">
    <location>
        <begin position="362"/>
        <end position="374"/>
    </location>
</feature>
<dbReference type="SMART" id="SM00864">
    <property type="entry name" value="Tubulin"/>
    <property type="match status" value="1"/>
</dbReference>
<dbReference type="SUPFAM" id="SSF52490">
    <property type="entry name" value="Tubulin nucleotide-binding domain-like"/>
    <property type="match status" value="1"/>
</dbReference>
<evidence type="ECO:0000256" key="3">
    <source>
        <dbReference type="ARBA" id="ARBA00023134"/>
    </source>
</evidence>
<dbReference type="InterPro" id="IPR020805">
    <property type="entry name" value="Cell_div_FtsZ_CS"/>
</dbReference>
<dbReference type="GO" id="GO:0032153">
    <property type="term" value="C:cell division site"/>
    <property type="evidence" value="ECO:0007669"/>
    <property type="project" value="TreeGrafter"/>
</dbReference>
<accession>A0A381R228</accession>
<dbReference type="Gene3D" id="3.40.50.1440">
    <property type="entry name" value="Tubulin/FtsZ, GTPase domain"/>
    <property type="match status" value="1"/>
</dbReference>
<dbReference type="InterPro" id="IPR037103">
    <property type="entry name" value="Tubulin/FtsZ-like_C"/>
</dbReference>
<dbReference type="SMART" id="SM00865">
    <property type="entry name" value="Tubulin_C"/>
    <property type="match status" value="1"/>
</dbReference>
<comment type="similarity">
    <text evidence="1">Belongs to the FtsZ family.</text>
</comment>
<sequence length="388" mass="41142">MSEWEIVEENKGNAIIKVIGVGGGGGNAVQHMVEEGINGAEFISINTDKQALDKNKAPHKFILGKEITDGLGAGANPDIGREAALEDRDRLTEMLKGTDMVFITAGMGGGTGTGAAPIVSQVAKELDILTVAVVTKPFELEGSKRMKIAKEGIKELIEEVDSLITIPNQKLLEVLGEDCAMIEAFKEANNVLAGAVRGISDIIMCPGLINVDFADVKTVMSERGTAMMGTGIGSGPDRARIAAEKAVESKLLEDISLKDAKGVLVNITAGTEITLGEITAVGDCIDNFADKDAIIVTGTVIDEKVGNDLKVTVIATGLGAAPATTKTINISTVKLKETKEREPLPLSDAARQLLENPPSLDRVPDKNKQEKKEEEFLDIPSFVRTQLD</sequence>
<feature type="domain" description="Tubulin/FtsZ 2-layer sandwich" evidence="6">
    <location>
        <begin position="209"/>
        <end position="327"/>
    </location>
</feature>
<feature type="region of interest" description="Disordered" evidence="4">
    <location>
        <begin position="339"/>
        <end position="376"/>
    </location>
</feature>
<evidence type="ECO:0000313" key="7">
    <source>
        <dbReference type="EMBL" id="SUZ85766.1"/>
    </source>
</evidence>
<dbReference type="Pfam" id="PF00091">
    <property type="entry name" value="Tubulin"/>
    <property type="match status" value="1"/>
</dbReference>
<dbReference type="Pfam" id="PF12327">
    <property type="entry name" value="FtsZ_C"/>
    <property type="match status" value="1"/>
</dbReference>
<evidence type="ECO:0000259" key="5">
    <source>
        <dbReference type="SMART" id="SM00864"/>
    </source>
</evidence>
<dbReference type="GO" id="GO:0003924">
    <property type="term" value="F:GTPase activity"/>
    <property type="evidence" value="ECO:0007669"/>
    <property type="project" value="InterPro"/>
</dbReference>